<proteinExistence type="predicted"/>
<dbReference type="SUPFAM" id="SSF57756">
    <property type="entry name" value="Retrovirus zinc finger-like domains"/>
    <property type="match status" value="2"/>
</dbReference>
<dbReference type="InterPro" id="IPR050195">
    <property type="entry name" value="Primate_lentivir_Gag_pol-like"/>
</dbReference>
<feature type="non-terminal residue" evidence="5">
    <location>
        <position position="1"/>
    </location>
</feature>
<evidence type="ECO:0000256" key="1">
    <source>
        <dbReference type="ARBA" id="ARBA00022707"/>
    </source>
</evidence>
<dbReference type="InterPro" id="IPR036875">
    <property type="entry name" value="Znf_CCHC_sf"/>
</dbReference>
<dbReference type="GO" id="GO:0003676">
    <property type="term" value="F:nucleic acid binding"/>
    <property type="evidence" value="ECO:0007669"/>
    <property type="project" value="InterPro"/>
</dbReference>
<dbReference type="Pfam" id="PF14787">
    <property type="entry name" value="zf-CCHC_5"/>
    <property type="match status" value="1"/>
</dbReference>
<feature type="domain" description="CCHC-type" evidence="4">
    <location>
        <begin position="18"/>
        <end position="33"/>
    </location>
</feature>
<evidence type="ECO:0000259" key="4">
    <source>
        <dbReference type="PROSITE" id="PS50158"/>
    </source>
</evidence>
<keyword evidence="2" id="KW-0862">Zinc</keyword>
<dbReference type="SMART" id="SM00343">
    <property type="entry name" value="ZnF_C2HC"/>
    <property type="match status" value="2"/>
</dbReference>
<dbReference type="PANTHER" id="PTHR40389:SF2">
    <property type="entry name" value="ENDOGENOUS RETROVIRUS GROUP K MEMBER 24 GAG POLYPROTEIN-RELATED"/>
    <property type="match status" value="1"/>
</dbReference>
<dbReference type="PANTHER" id="PTHR40389">
    <property type="entry name" value="ENDOGENOUS RETROVIRUS GROUP K MEMBER 24 GAG POLYPROTEIN-RELATED"/>
    <property type="match status" value="1"/>
</dbReference>
<evidence type="ECO:0000256" key="3">
    <source>
        <dbReference type="SAM" id="MobiDB-lite"/>
    </source>
</evidence>
<reference evidence="5" key="1">
    <citation type="submission" date="2019-10" db="EMBL/GenBank/DDBJ databases">
        <title>Bird 10,000 Genomes (B10K) Project - Family phase.</title>
        <authorList>
            <person name="Zhang G."/>
        </authorList>
    </citation>
    <scope>NUCLEOTIDE SEQUENCE</scope>
    <source>
        <strain evidence="5">B10K-DU-012-30</strain>
        <tissue evidence="5">Muscle</tissue>
    </source>
</reference>
<dbReference type="EMBL" id="WEKY01056275">
    <property type="protein sequence ID" value="NWI46997.1"/>
    <property type="molecule type" value="Genomic_DNA"/>
</dbReference>
<keyword evidence="6" id="KW-1185">Reference proteome</keyword>
<dbReference type="Gene3D" id="4.10.60.10">
    <property type="entry name" value="Zinc finger, CCHC-type"/>
    <property type="match status" value="1"/>
</dbReference>
<gene>
    <name evidence="5" type="primary">Ervk5_1</name>
    <name evidence="5" type="ORF">PICGYM_R14640</name>
</gene>
<protein>
    <submittedName>
        <fullName evidence="5">GAK5 protein</fullName>
    </submittedName>
</protein>
<dbReference type="InterPro" id="IPR001878">
    <property type="entry name" value="Znf_CCHC"/>
</dbReference>
<dbReference type="OrthoDB" id="9386882at2759"/>
<name>A0A851BRT4_PICGY</name>
<feature type="compositionally biased region" description="Low complexity" evidence="3">
    <location>
        <begin position="82"/>
        <end position="112"/>
    </location>
</feature>
<feature type="non-terminal residue" evidence="5">
    <location>
        <position position="112"/>
    </location>
</feature>
<sequence>MAAAFAAMGSPSNTSGVCFGCGKPGHLKRHCPNQNKEKPKPTTLCPRCRKGFHFVNQCHSKYDVEGCLILENQNRSAGRPRTPTQIVQLQQQTPQTLTPQVPAPQVSQQQLP</sequence>
<dbReference type="PROSITE" id="PS50158">
    <property type="entry name" value="ZF_CCHC"/>
    <property type="match status" value="1"/>
</dbReference>
<feature type="region of interest" description="Disordered" evidence="3">
    <location>
        <begin position="75"/>
        <end position="112"/>
    </location>
</feature>
<dbReference type="AlphaFoldDB" id="A0A851BRT4"/>
<organism evidence="5 6">
    <name type="scientific">Picathartes gymnocephalus</name>
    <name type="common">White-necked rockfowl</name>
    <dbReference type="NCBI Taxonomy" id="175131"/>
    <lineage>
        <taxon>Eukaryota</taxon>
        <taxon>Metazoa</taxon>
        <taxon>Chordata</taxon>
        <taxon>Craniata</taxon>
        <taxon>Vertebrata</taxon>
        <taxon>Euteleostomi</taxon>
        <taxon>Archelosauria</taxon>
        <taxon>Archosauria</taxon>
        <taxon>Dinosauria</taxon>
        <taxon>Saurischia</taxon>
        <taxon>Theropoda</taxon>
        <taxon>Coelurosauria</taxon>
        <taxon>Aves</taxon>
        <taxon>Neognathae</taxon>
        <taxon>Neoaves</taxon>
        <taxon>Telluraves</taxon>
        <taxon>Australaves</taxon>
        <taxon>Passeriformes</taxon>
        <taxon>Picathartidae</taxon>
        <taxon>Picathartes</taxon>
    </lineage>
</organism>
<keyword evidence="2" id="KW-0479">Metal-binding</keyword>
<dbReference type="GO" id="GO:0008270">
    <property type="term" value="F:zinc ion binding"/>
    <property type="evidence" value="ECO:0007669"/>
    <property type="project" value="UniProtKB-KW"/>
</dbReference>
<keyword evidence="2" id="KW-0863">Zinc-finger</keyword>
<evidence type="ECO:0000256" key="2">
    <source>
        <dbReference type="PROSITE-ProRule" id="PRU00047"/>
    </source>
</evidence>
<keyword evidence="1" id="KW-0449">Lipoprotein</keyword>
<evidence type="ECO:0000313" key="5">
    <source>
        <dbReference type="EMBL" id="NWI46997.1"/>
    </source>
</evidence>
<accession>A0A851BRT4</accession>
<evidence type="ECO:0000313" key="6">
    <source>
        <dbReference type="Proteomes" id="UP000631391"/>
    </source>
</evidence>
<comment type="caution">
    <text evidence="5">The sequence shown here is derived from an EMBL/GenBank/DDBJ whole genome shotgun (WGS) entry which is preliminary data.</text>
</comment>
<dbReference type="Proteomes" id="UP000631391">
    <property type="component" value="Unassembled WGS sequence"/>
</dbReference>
<keyword evidence="1" id="KW-0519">Myristate</keyword>